<name>A0A8B6FW54_MYTGA</name>
<sequence>MTARTITKEYGHFLVKWGGQGKKIEYHVVPRSKVLAEGRIRVGDVHNTIWGDTSTEADYAEILNTGEWLEMRKDLKNYTEKPSDTPPVLTSPESPTSSYHSPDVPPPPARKRKRKTPTKPKKPTKPDANVICWVEGITQSPPPAADPYEFKSATPSPELPFDLQPPTPPSTHLSPPSTTEPTQTTEKNQLPGNQMLAMITELKTQVQVLNNRSLSQELAMSQLIKQNERLITLVQDLTNRPTTFAPHRPWAPTVSDTPTRFQPATARQLHFNTPSAAVPTTPLPNIATSTRVPTPRIIPSSSMFEVIDAKFQSIPAPHKIAATDLLREFNSSSGPGNFAKHIVELLYPELFTCECLRRFYSYNGDAKNNKNPLDTVRLQYLHQYVSHFFPEVTQQQAWKLMVVTKINEALRRPIPGKQKKKTL</sequence>
<evidence type="ECO:0000313" key="4">
    <source>
        <dbReference type="Proteomes" id="UP000596742"/>
    </source>
</evidence>
<dbReference type="PANTHER" id="PTHR28665:SF1">
    <property type="entry name" value="BEN DOMAIN-CONTAINING PROTEIN 3"/>
    <property type="match status" value="1"/>
</dbReference>
<dbReference type="EMBL" id="UYJE01007512">
    <property type="protein sequence ID" value="VDI55574.1"/>
    <property type="molecule type" value="Genomic_DNA"/>
</dbReference>
<dbReference type="GO" id="GO:0000183">
    <property type="term" value="P:rDNA heterochromatin formation"/>
    <property type="evidence" value="ECO:0007669"/>
    <property type="project" value="InterPro"/>
</dbReference>
<dbReference type="InterPro" id="IPR033583">
    <property type="entry name" value="BEND3"/>
</dbReference>
<dbReference type="Proteomes" id="UP000596742">
    <property type="component" value="Unassembled WGS sequence"/>
</dbReference>
<dbReference type="Pfam" id="PF10523">
    <property type="entry name" value="BEN"/>
    <property type="match status" value="1"/>
</dbReference>
<feature type="compositionally biased region" description="Polar residues" evidence="1">
    <location>
        <begin position="91"/>
        <end position="100"/>
    </location>
</feature>
<dbReference type="OrthoDB" id="6107368at2759"/>
<gene>
    <name evidence="3" type="ORF">MGAL_10B011283</name>
</gene>
<dbReference type="GO" id="GO:0000792">
    <property type="term" value="C:heterochromatin"/>
    <property type="evidence" value="ECO:0007669"/>
    <property type="project" value="InterPro"/>
</dbReference>
<protein>
    <recommendedName>
        <fullName evidence="2">BEN domain-containing protein</fullName>
    </recommendedName>
</protein>
<dbReference type="PANTHER" id="PTHR28665">
    <property type="entry name" value="BEN DOMAIN-CONTAINING PROTEIN 3"/>
    <property type="match status" value="1"/>
</dbReference>
<evidence type="ECO:0000256" key="1">
    <source>
        <dbReference type="SAM" id="MobiDB-lite"/>
    </source>
</evidence>
<dbReference type="InterPro" id="IPR018379">
    <property type="entry name" value="BEN_domain"/>
</dbReference>
<dbReference type="SMART" id="SM01025">
    <property type="entry name" value="BEN"/>
    <property type="match status" value="1"/>
</dbReference>
<dbReference type="AlphaFoldDB" id="A0A8B6FW54"/>
<feature type="compositionally biased region" description="Low complexity" evidence="1">
    <location>
        <begin position="170"/>
        <end position="186"/>
    </location>
</feature>
<feature type="region of interest" description="Disordered" evidence="1">
    <location>
        <begin position="77"/>
        <end position="188"/>
    </location>
</feature>
<comment type="caution">
    <text evidence="3">The sequence shown here is derived from an EMBL/GenBank/DDBJ whole genome shotgun (WGS) entry which is preliminary data.</text>
</comment>
<feature type="compositionally biased region" description="Basic residues" evidence="1">
    <location>
        <begin position="109"/>
        <end position="123"/>
    </location>
</feature>
<evidence type="ECO:0000259" key="2">
    <source>
        <dbReference type="SMART" id="SM01025"/>
    </source>
</evidence>
<evidence type="ECO:0000313" key="3">
    <source>
        <dbReference type="EMBL" id="VDI55574.1"/>
    </source>
</evidence>
<feature type="domain" description="BEN" evidence="2">
    <location>
        <begin position="336"/>
        <end position="417"/>
    </location>
</feature>
<reference evidence="3" key="1">
    <citation type="submission" date="2018-11" db="EMBL/GenBank/DDBJ databases">
        <authorList>
            <person name="Alioto T."/>
            <person name="Alioto T."/>
        </authorList>
    </citation>
    <scope>NUCLEOTIDE SEQUENCE</scope>
</reference>
<accession>A0A8B6FW54</accession>
<organism evidence="3 4">
    <name type="scientific">Mytilus galloprovincialis</name>
    <name type="common">Mediterranean mussel</name>
    <dbReference type="NCBI Taxonomy" id="29158"/>
    <lineage>
        <taxon>Eukaryota</taxon>
        <taxon>Metazoa</taxon>
        <taxon>Spiralia</taxon>
        <taxon>Lophotrochozoa</taxon>
        <taxon>Mollusca</taxon>
        <taxon>Bivalvia</taxon>
        <taxon>Autobranchia</taxon>
        <taxon>Pteriomorphia</taxon>
        <taxon>Mytilida</taxon>
        <taxon>Mytiloidea</taxon>
        <taxon>Mytilidae</taxon>
        <taxon>Mytilinae</taxon>
        <taxon>Mytilus</taxon>
    </lineage>
</organism>
<proteinExistence type="predicted"/>
<dbReference type="GO" id="GO:0003677">
    <property type="term" value="F:DNA binding"/>
    <property type="evidence" value="ECO:0007669"/>
    <property type="project" value="InterPro"/>
</dbReference>
<keyword evidence="4" id="KW-1185">Reference proteome</keyword>